<organism evidence="3 4">
    <name type="scientific">Zingiber officinale</name>
    <name type="common">Ginger</name>
    <name type="synonym">Amomum zingiber</name>
    <dbReference type="NCBI Taxonomy" id="94328"/>
    <lineage>
        <taxon>Eukaryota</taxon>
        <taxon>Viridiplantae</taxon>
        <taxon>Streptophyta</taxon>
        <taxon>Embryophyta</taxon>
        <taxon>Tracheophyta</taxon>
        <taxon>Spermatophyta</taxon>
        <taxon>Magnoliopsida</taxon>
        <taxon>Liliopsida</taxon>
        <taxon>Zingiberales</taxon>
        <taxon>Zingiberaceae</taxon>
        <taxon>Zingiber</taxon>
    </lineage>
</organism>
<keyword evidence="4" id="KW-1185">Reference proteome</keyword>
<evidence type="ECO:0000259" key="2">
    <source>
        <dbReference type="PROSITE" id="PS51752"/>
    </source>
</evidence>
<protein>
    <recommendedName>
        <fullName evidence="2">Jacalin-type lectin domain-containing protein</fullName>
    </recommendedName>
</protein>
<dbReference type="PANTHER" id="PTHR46506">
    <property type="entry name" value="OS05G0143600 PROTEIN"/>
    <property type="match status" value="1"/>
</dbReference>
<name>A0A8J5F173_ZINOF</name>
<accession>A0A8J5F173</accession>
<comment type="caution">
    <text evidence="3">The sequence shown here is derived from an EMBL/GenBank/DDBJ whole genome shotgun (WGS) entry which is preliminary data.</text>
</comment>
<evidence type="ECO:0000256" key="1">
    <source>
        <dbReference type="ARBA" id="ARBA00022734"/>
    </source>
</evidence>
<dbReference type="Gene3D" id="2.100.10.30">
    <property type="entry name" value="Jacalin-like lectin domain"/>
    <property type="match status" value="1"/>
</dbReference>
<sequence length="68" mass="7317">MVGSIKTFYDETCIAKLGFKTNTGKKHGPFGHGGGMEFTVPVLDGRIVGFFGQFNSYLNGIGVYLAPK</sequence>
<dbReference type="EMBL" id="JACMSC010000017">
    <property type="protein sequence ID" value="KAG6479061.1"/>
    <property type="molecule type" value="Genomic_DNA"/>
</dbReference>
<gene>
    <name evidence="3" type="ORF">ZIOFF_062516</name>
</gene>
<dbReference type="SUPFAM" id="SSF51101">
    <property type="entry name" value="Mannose-binding lectins"/>
    <property type="match status" value="1"/>
</dbReference>
<keyword evidence="1" id="KW-0430">Lectin</keyword>
<reference evidence="3 4" key="1">
    <citation type="submission" date="2020-08" db="EMBL/GenBank/DDBJ databases">
        <title>Plant Genome Project.</title>
        <authorList>
            <person name="Zhang R.-G."/>
        </authorList>
    </citation>
    <scope>NUCLEOTIDE SEQUENCE [LARGE SCALE GENOMIC DNA]</scope>
    <source>
        <tissue evidence="3">Rhizome</tissue>
    </source>
</reference>
<feature type="domain" description="Jacalin-type lectin" evidence="2">
    <location>
        <begin position="1"/>
        <end position="67"/>
    </location>
</feature>
<evidence type="ECO:0000313" key="3">
    <source>
        <dbReference type="EMBL" id="KAG6479061.1"/>
    </source>
</evidence>
<dbReference type="InterPro" id="IPR036404">
    <property type="entry name" value="Jacalin-like_lectin_dom_sf"/>
</dbReference>
<dbReference type="AlphaFoldDB" id="A0A8J5F173"/>
<dbReference type="InterPro" id="IPR001229">
    <property type="entry name" value="Jacalin-like_lectin_dom"/>
</dbReference>
<dbReference type="Pfam" id="PF01419">
    <property type="entry name" value="Jacalin"/>
    <property type="match status" value="1"/>
</dbReference>
<dbReference type="Proteomes" id="UP000734854">
    <property type="component" value="Unassembled WGS sequence"/>
</dbReference>
<evidence type="ECO:0000313" key="4">
    <source>
        <dbReference type="Proteomes" id="UP000734854"/>
    </source>
</evidence>
<proteinExistence type="predicted"/>
<dbReference type="GO" id="GO:0030246">
    <property type="term" value="F:carbohydrate binding"/>
    <property type="evidence" value="ECO:0007669"/>
    <property type="project" value="UniProtKB-KW"/>
</dbReference>
<dbReference type="PROSITE" id="PS51752">
    <property type="entry name" value="JACALIN_LECTIN"/>
    <property type="match status" value="1"/>
</dbReference>